<reference evidence="1 2" key="1">
    <citation type="submission" date="2018-08" db="EMBL/GenBank/DDBJ databases">
        <title>A genome reference for cultivated species of the human gut microbiota.</title>
        <authorList>
            <person name="Zou Y."/>
            <person name="Xue W."/>
            <person name="Luo G."/>
        </authorList>
    </citation>
    <scope>NUCLEOTIDE SEQUENCE [LARGE SCALE GENOMIC DNA]</scope>
    <source>
        <strain evidence="1 2">AM25-1LB</strain>
    </source>
</reference>
<accession>A0A414P7Z8</accession>
<dbReference type="Proteomes" id="UP000284902">
    <property type="component" value="Unassembled WGS sequence"/>
</dbReference>
<evidence type="ECO:0000313" key="2">
    <source>
        <dbReference type="Proteomes" id="UP000284902"/>
    </source>
</evidence>
<dbReference type="PANTHER" id="PTHR42146">
    <property type="entry name" value="3',5'-CYCLIC-NUCLEOTIDE PHOSPHODIESTERASE"/>
    <property type="match status" value="1"/>
</dbReference>
<protein>
    <submittedName>
        <fullName evidence="1">Uncharacterized protein</fullName>
    </submittedName>
</protein>
<sequence length="332" mass="38695">MRVKLFTHTDLDGIGCAVLAYLAFGKENVDVEYCNYDDIDDKVEVFMEDDSLYRSYDNIFITDISVSDSVANMIDILDRVDRRVQLFDHHGTALFLNKYDWCMIKEDIYLSNIIKTCGTELFCVFALWLEYLNIYTPDVRGKIIQFVDIVRNYDTWRWKELDDKGLISKQMNDLFHIYGREKFIDWAMKRIMFGTSPLHQDKWFSETDMLLLDQKQQDIDIYVEEKAKQIKQFTDQLGNSYGIVFAERYFSELGNQLCEMNPDLAYVAMIDISNGRVSYRSIRDDINLGTEIAHNYGGGGHPKAAGSTFDSTRAMETVTNWLFDSENFENVL</sequence>
<comment type="caution">
    <text evidence="1">The sequence shown here is derived from an EMBL/GenBank/DDBJ whole genome shotgun (WGS) entry which is preliminary data.</text>
</comment>
<dbReference type="EMBL" id="QRHG01000006">
    <property type="protein sequence ID" value="RHF62349.1"/>
    <property type="molecule type" value="Genomic_DNA"/>
</dbReference>
<dbReference type="InterPro" id="IPR052968">
    <property type="entry name" value="Nucleotide_metab_enz"/>
</dbReference>
<dbReference type="RefSeq" id="WP_118212599.1">
    <property type="nucleotide sequence ID" value="NZ_JAQEAN010000008.1"/>
</dbReference>
<proteinExistence type="predicted"/>
<dbReference type="AlphaFoldDB" id="A0A414P7Z8"/>
<name>A0A414P7Z8_9FIRM</name>
<dbReference type="PANTHER" id="PTHR42146:SF1">
    <property type="entry name" value="OLIGORIBONUCLEASE NRNB"/>
    <property type="match status" value="1"/>
</dbReference>
<organism evidence="1 2">
    <name type="scientific">[Ruminococcus] lactaris</name>
    <dbReference type="NCBI Taxonomy" id="46228"/>
    <lineage>
        <taxon>Bacteria</taxon>
        <taxon>Bacillati</taxon>
        <taxon>Bacillota</taxon>
        <taxon>Clostridia</taxon>
        <taxon>Lachnospirales</taxon>
        <taxon>Lachnospiraceae</taxon>
        <taxon>Mediterraneibacter</taxon>
    </lineage>
</organism>
<evidence type="ECO:0000313" key="1">
    <source>
        <dbReference type="EMBL" id="RHF62349.1"/>
    </source>
</evidence>
<dbReference type="Gene3D" id="3.10.310.30">
    <property type="match status" value="1"/>
</dbReference>
<gene>
    <name evidence="1" type="ORF">DW672_03665</name>
</gene>
<dbReference type="InterPro" id="IPR038763">
    <property type="entry name" value="DHH_sf"/>
</dbReference>
<dbReference type="SUPFAM" id="SSF64182">
    <property type="entry name" value="DHH phosphoesterases"/>
    <property type="match status" value="1"/>
</dbReference>